<evidence type="ECO:0000256" key="6">
    <source>
        <dbReference type="ARBA" id="ARBA00022692"/>
    </source>
</evidence>
<keyword evidence="9 10" id="KW-0472">Membrane</keyword>
<organism evidence="12 13">
    <name type="scientific">Shewanella avicenniae</name>
    <dbReference type="NCBI Taxonomy" id="2814294"/>
    <lineage>
        <taxon>Bacteria</taxon>
        <taxon>Pseudomonadati</taxon>
        <taxon>Pseudomonadota</taxon>
        <taxon>Gammaproteobacteria</taxon>
        <taxon>Alteromonadales</taxon>
        <taxon>Shewanellaceae</taxon>
        <taxon>Shewanella</taxon>
    </lineage>
</organism>
<dbReference type="RefSeq" id="WP_207354728.1">
    <property type="nucleotide sequence ID" value="NZ_CP071503.1"/>
</dbReference>
<dbReference type="Proteomes" id="UP000662770">
    <property type="component" value="Chromosome"/>
</dbReference>
<evidence type="ECO:0000256" key="7">
    <source>
        <dbReference type="ARBA" id="ARBA00022927"/>
    </source>
</evidence>
<evidence type="ECO:0000256" key="10">
    <source>
        <dbReference type="PIRNR" id="PIRNR006291"/>
    </source>
</evidence>
<dbReference type="Pfam" id="PF04612">
    <property type="entry name" value="T2SSM"/>
    <property type="match status" value="1"/>
</dbReference>
<name>A0ABX7QPV8_9GAMM</name>
<keyword evidence="7 10" id="KW-0653">Protein transport</keyword>
<comment type="similarity">
    <text evidence="2 10">Belongs to the GSP M family.</text>
</comment>
<dbReference type="SUPFAM" id="SSF103054">
    <property type="entry name" value="General secretion pathway protein M, EpsM"/>
    <property type="match status" value="1"/>
</dbReference>
<dbReference type="InterPro" id="IPR007690">
    <property type="entry name" value="T2SS_GspM"/>
</dbReference>
<dbReference type="Gene3D" id="3.30.1360.100">
    <property type="entry name" value="General secretion pathway protein M, EpsM"/>
    <property type="match status" value="1"/>
</dbReference>
<feature type="transmembrane region" description="Helical" evidence="11">
    <location>
        <begin position="18"/>
        <end position="36"/>
    </location>
</feature>
<evidence type="ECO:0000256" key="8">
    <source>
        <dbReference type="ARBA" id="ARBA00022989"/>
    </source>
</evidence>
<comment type="function">
    <text evidence="10">Inner membrane component of the type II secretion system required for the energy-dependent secretion of extracellular factors such as proteases and toxins from the periplasm.</text>
</comment>
<keyword evidence="6 11" id="KW-0812">Transmembrane</keyword>
<evidence type="ECO:0000256" key="4">
    <source>
        <dbReference type="ARBA" id="ARBA00022475"/>
    </source>
</evidence>
<dbReference type="InterPro" id="IPR023229">
    <property type="entry name" value="T2SS_M_periplasmic_sf"/>
</dbReference>
<keyword evidence="3 10" id="KW-0813">Transport</keyword>
<keyword evidence="4 10" id="KW-1003">Cell membrane</keyword>
<comment type="subcellular location">
    <subcellularLocation>
        <location evidence="1">Cell inner membrane</location>
        <topology evidence="1">Single-pass membrane protein</topology>
    </subcellularLocation>
</comment>
<evidence type="ECO:0000256" key="3">
    <source>
        <dbReference type="ARBA" id="ARBA00022448"/>
    </source>
</evidence>
<keyword evidence="5 10" id="KW-0997">Cell inner membrane</keyword>
<accession>A0ABX7QPV8</accession>
<evidence type="ECO:0000256" key="5">
    <source>
        <dbReference type="ARBA" id="ARBA00022519"/>
    </source>
</evidence>
<protein>
    <recommendedName>
        <fullName evidence="10">Type II secretion system protein M</fullName>
        <shortName evidence="10">T2SS protein M</shortName>
    </recommendedName>
    <alternativeName>
        <fullName evidence="10">General secretion pathway protein M</fullName>
    </alternativeName>
</protein>
<gene>
    <name evidence="12" type="ORF">JYB87_17655</name>
</gene>
<evidence type="ECO:0000256" key="1">
    <source>
        <dbReference type="ARBA" id="ARBA00004377"/>
    </source>
</evidence>
<keyword evidence="8 11" id="KW-1133">Transmembrane helix</keyword>
<keyword evidence="13" id="KW-1185">Reference proteome</keyword>
<proteinExistence type="inferred from homology"/>
<evidence type="ECO:0000313" key="12">
    <source>
        <dbReference type="EMBL" id="QSX33509.1"/>
    </source>
</evidence>
<sequence length="161" mass="17703">MENLRHWWGNLAQREQQLVAVMGVVVAVCILYWGIWTPVSNAEQQALLQRDAQANMLSYVKQTASKIAALKKSGANARATNSGSLSTLVTQSAGRFGLTITRMQPQGNKIQVWMDDVPFEALLSCLDDLVQQQGLSLDNLDVAVSDAPGMVQVRRIQFSQS</sequence>
<evidence type="ECO:0000256" key="2">
    <source>
        <dbReference type="ARBA" id="ARBA00010637"/>
    </source>
</evidence>
<evidence type="ECO:0000256" key="9">
    <source>
        <dbReference type="ARBA" id="ARBA00023136"/>
    </source>
</evidence>
<dbReference type="PIRSF" id="PIRSF006291">
    <property type="entry name" value="GspM"/>
    <property type="match status" value="1"/>
</dbReference>
<evidence type="ECO:0000313" key="13">
    <source>
        <dbReference type="Proteomes" id="UP000662770"/>
    </source>
</evidence>
<evidence type="ECO:0000256" key="11">
    <source>
        <dbReference type="SAM" id="Phobius"/>
    </source>
</evidence>
<dbReference type="EMBL" id="CP071503">
    <property type="protein sequence ID" value="QSX33509.1"/>
    <property type="molecule type" value="Genomic_DNA"/>
</dbReference>
<reference evidence="12 13" key="1">
    <citation type="submission" date="2021-03" db="EMBL/GenBank/DDBJ databases">
        <title>Novel species identification of genus Shewanella.</title>
        <authorList>
            <person name="Liu G."/>
            <person name="Zhang Q."/>
        </authorList>
    </citation>
    <scope>NUCLEOTIDE SEQUENCE [LARGE SCALE GENOMIC DNA]</scope>
    <source>
        <strain evidence="12 13">FJAT-51800</strain>
    </source>
</reference>